<name>A0A6M3JG31_9ZZZZ</name>
<sequence length="55" mass="6317">MTKCKGASNEFLKALNKSLSKHVQPKPQIKQCDKCLSWDCCDDCPDKYADRRVIE</sequence>
<gene>
    <name evidence="1" type="ORF">MM415A05810_0002</name>
</gene>
<accession>A0A6M3JG31</accession>
<organism evidence="1">
    <name type="scientific">viral metagenome</name>
    <dbReference type="NCBI Taxonomy" id="1070528"/>
    <lineage>
        <taxon>unclassified sequences</taxon>
        <taxon>metagenomes</taxon>
        <taxon>organismal metagenomes</taxon>
    </lineage>
</organism>
<evidence type="ECO:0000313" key="1">
    <source>
        <dbReference type="EMBL" id="QJA68750.1"/>
    </source>
</evidence>
<dbReference type="AlphaFoldDB" id="A0A6M3JG31"/>
<reference evidence="1" key="1">
    <citation type="submission" date="2020-03" db="EMBL/GenBank/DDBJ databases">
        <title>The deep terrestrial virosphere.</title>
        <authorList>
            <person name="Holmfeldt K."/>
            <person name="Nilsson E."/>
            <person name="Simone D."/>
            <person name="Lopez-Fernandez M."/>
            <person name="Wu X."/>
            <person name="de Brujin I."/>
            <person name="Lundin D."/>
            <person name="Andersson A."/>
            <person name="Bertilsson S."/>
            <person name="Dopson M."/>
        </authorList>
    </citation>
    <scope>NUCLEOTIDE SEQUENCE</scope>
    <source>
        <strain evidence="1">MM415A05810</strain>
    </source>
</reference>
<proteinExistence type="predicted"/>
<protein>
    <submittedName>
        <fullName evidence="1">Uncharacterized protein</fullName>
    </submittedName>
</protein>
<dbReference type="EMBL" id="MT141646">
    <property type="protein sequence ID" value="QJA68750.1"/>
    <property type="molecule type" value="Genomic_DNA"/>
</dbReference>